<feature type="binding site" evidence="6">
    <location>
        <position position="237"/>
    </location>
    <ligand>
        <name>Mg(2+)</name>
        <dbReference type="ChEBI" id="CHEBI:18420"/>
    </ligand>
</feature>
<evidence type="ECO:0000256" key="3">
    <source>
        <dbReference type="ARBA" id="ARBA00022741"/>
    </source>
</evidence>
<evidence type="ECO:0000259" key="8">
    <source>
        <dbReference type="PROSITE" id="PS51709"/>
    </source>
</evidence>
<dbReference type="InterPro" id="IPR005225">
    <property type="entry name" value="Small_GTP-bd"/>
</dbReference>
<dbReference type="Pfam" id="PF01926">
    <property type="entry name" value="MMR_HSR1"/>
    <property type="match status" value="1"/>
</dbReference>
<organism evidence="9 10">
    <name type="scientific">Desulfuromonas acetoxidans (strain DSM 684 / 11070)</name>
    <dbReference type="NCBI Taxonomy" id="281689"/>
    <lineage>
        <taxon>Bacteria</taxon>
        <taxon>Pseudomonadati</taxon>
        <taxon>Thermodesulfobacteriota</taxon>
        <taxon>Desulfuromonadia</taxon>
        <taxon>Desulfuromonadales</taxon>
        <taxon>Desulfuromonadaceae</taxon>
        <taxon>Desulfuromonas</taxon>
    </lineage>
</organism>
<dbReference type="EMBL" id="AAEW02000009">
    <property type="protein sequence ID" value="EAT15609.1"/>
    <property type="molecule type" value="Genomic_DNA"/>
</dbReference>
<comment type="caution">
    <text evidence="9">The sequence shown here is derived from an EMBL/GenBank/DDBJ whole genome shotgun (WGS) entry which is preliminary data.</text>
</comment>
<evidence type="ECO:0000313" key="9">
    <source>
        <dbReference type="EMBL" id="EAT15609.1"/>
    </source>
</evidence>
<keyword evidence="3 6" id="KW-0547">Nucleotide-binding</keyword>
<dbReference type="InterPro" id="IPR004520">
    <property type="entry name" value="GTPase_MnmE"/>
</dbReference>
<name>Q1JZF8_DESA6</name>
<feature type="binding site" evidence="6">
    <location>
        <position position="233"/>
    </location>
    <ligand>
        <name>K(+)</name>
        <dbReference type="ChEBI" id="CHEBI:29103"/>
    </ligand>
</feature>
<dbReference type="Gene3D" id="3.40.50.300">
    <property type="entry name" value="P-loop containing nucleotide triphosphate hydrolases"/>
    <property type="match status" value="1"/>
</dbReference>
<keyword evidence="6" id="KW-0963">Cytoplasm</keyword>
<evidence type="ECO:0000256" key="6">
    <source>
        <dbReference type="HAMAP-Rule" id="MF_00379"/>
    </source>
</evidence>
<protein>
    <recommendedName>
        <fullName evidence="6">tRNA modification GTPase MnmE</fullName>
        <ecNumber evidence="6">3.6.-.-</ecNumber>
    </recommendedName>
</protein>
<comment type="function">
    <text evidence="6">Exhibits a very high intrinsic GTPase hydrolysis rate. Involved in the addition of a carboxymethylaminomethyl (cmnm) group at the wobble position (U34) of certain tRNAs, forming tRNA-cmnm(5)s(2)U34.</text>
</comment>
<dbReference type="CDD" id="cd14858">
    <property type="entry name" value="TrmE_N"/>
    <property type="match status" value="1"/>
</dbReference>
<feature type="binding site" evidence="6">
    <location>
        <position position="88"/>
    </location>
    <ligand>
        <name>(6S)-5-formyl-5,6,7,8-tetrahydrofolate</name>
        <dbReference type="ChEBI" id="CHEBI:57457"/>
    </ligand>
</feature>
<keyword evidence="6" id="KW-0378">Hydrolase</keyword>
<keyword evidence="5 6" id="KW-0342">GTP-binding</keyword>
<sequence>MLFSEDDTIIAPLTAPGHGAVTILRLSGSKSLDLVLTHFFNKSFNRFRSLLSHYFYYGFICDEGVSIDEVMVVYMASPKSYTREDVVEIHCHSSVAVVRNIIDIFVRSGVRIAEPGEFTYRAFKNGRIDLSHAEAIADLIAAKSTMASQLALRQMKGALSGRVYEFKDTILSMLALIEAYIDFPEEDIDKHHALSIQRDCELLLSKVEETLSGYDEGKILREGFSLLILGKPNVGKSSLLNLLVGEDRAIVTNIPGTTRDIIQETITLHGYPITVIDTAGIRDSDDPIEQDGVSRAKNQIGSADVILYMVDGSQPFDISIVQDIKLLPADRFIFVVNKCDKPDFDFQESQISNFINFSISVKENTGVEQLINGILDKLNLNSRHHDESVVLSDRRHKDILVRCHAFLKDFIEAFESGHSDEFLALHLREALQALGEITGETTPDDILNDIFGRFCIGK</sequence>
<dbReference type="PANTHER" id="PTHR42714:SF2">
    <property type="entry name" value="TRNA MODIFICATION GTPASE GTPBP3, MITOCHONDRIAL"/>
    <property type="match status" value="1"/>
</dbReference>
<proteinExistence type="inferred from homology"/>
<dbReference type="PANTHER" id="PTHR42714">
    <property type="entry name" value="TRNA MODIFICATION GTPASE GTPBP3"/>
    <property type="match status" value="1"/>
</dbReference>
<dbReference type="GO" id="GO:0046872">
    <property type="term" value="F:metal ion binding"/>
    <property type="evidence" value="ECO:0007669"/>
    <property type="project" value="UniProtKB-KW"/>
</dbReference>
<dbReference type="RefSeq" id="WP_006000545.1">
    <property type="nucleotide sequence ID" value="NZ_AAEW02000009.1"/>
</dbReference>
<feature type="binding site" evidence="6">
    <location>
        <begin position="252"/>
        <end position="258"/>
    </location>
    <ligand>
        <name>GTP</name>
        <dbReference type="ChEBI" id="CHEBI:37565"/>
    </ligand>
</feature>
<dbReference type="InterPro" id="IPR018948">
    <property type="entry name" value="GTP-bd_TrmE_N"/>
</dbReference>
<dbReference type="GO" id="GO:0003924">
    <property type="term" value="F:GTPase activity"/>
    <property type="evidence" value="ECO:0007669"/>
    <property type="project" value="UniProtKB-UniRule"/>
</dbReference>
<keyword evidence="4 6" id="KW-0630">Potassium</keyword>
<dbReference type="AlphaFoldDB" id="Q1JZF8"/>
<feature type="domain" description="TrmE-type G" evidence="8">
    <location>
        <begin position="223"/>
        <end position="379"/>
    </location>
</feature>
<evidence type="ECO:0000256" key="7">
    <source>
        <dbReference type="RuleBase" id="RU003313"/>
    </source>
</evidence>
<dbReference type="NCBIfam" id="TIGR00450">
    <property type="entry name" value="mnmE_trmE_thdF"/>
    <property type="match status" value="1"/>
</dbReference>
<keyword evidence="2 6" id="KW-0819">tRNA processing</keyword>
<feature type="binding site" evidence="6">
    <location>
        <position position="127"/>
    </location>
    <ligand>
        <name>(6S)-5-formyl-5,6,7,8-tetrahydrofolate</name>
        <dbReference type="ChEBI" id="CHEBI:57457"/>
    </ligand>
</feature>
<dbReference type="SUPFAM" id="SSF52540">
    <property type="entry name" value="P-loop containing nucleoside triphosphate hydrolases"/>
    <property type="match status" value="1"/>
</dbReference>
<feature type="binding site" evidence="6">
    <location>
        <position position="252"/>
    </location>
    <ligand>
        <name>K(+)</name>
        <dbReference type="ChEBI" id="CHEBI:29103"/>
    </ligand>
</feature>
<dbReference type="NCBIfam" id="TIGR00231">
    <property type="entry name" value="small_GTP"/>
    <property type="match status" value="1"/>
</dbReference>
<dbReference type="InterPro" id="IPR006073">
    <property type="entry name" value="GTP-bd"/>
</dbReference>
<dbReference type="InterPro" id="IPR027266">
    <property type="entry name" value="TrmE/GcvT-like"/>
</dbReference>
<feature type="binding site" evidence="6">
    <location>
        <begin position="277"/>
        <end position="280"/>
    </location>
    <ligand>
        <name>GTP</name>
        <dbReference type="ChEBI" id="CHEBI:37565"/>
    </ligand>
</feature>
<dbReference type="InterPro" id="IPR025867">
    <property type="entry name" value="MnmE_helical"/>
</dbReference>
<dbReference type="SUPFAM" id="SSF116878">
    <property type="entry name" value="TrmE connector domain"/>
    <property type="match status" value="1"/>
</dbReference>
<dbReference type="NCBIfam" id="NF003661">
    <property type="entry name" value="PRK05291.1-3"/>
    <property type="match status" value="1"/>
</dbReference>
<reference evidence="9" key="1">
    <citation type="submission" date="2006-05" db="EMBL/GenBank/DDBJ databases">
        <title>Annotation of the draft genome assembly of Desulfuromonas acetoxidans DSM 684.</title>
        <authorList>
            <consortium name="US DOE Joint Genome Institute (JGI-ORNL)"/>
            <person name="Larimer F."/>
            <person name="Land M."/>
            <person name="Hauser L."/>
        </authorList>
    </citation>
    <scope>NUCLEOTIDE SEQUENCE [LARGE SCALE GENOMIC DNA]</scope>
    <source>
        <strain evidence="9">DSM 684</strain>
    </source>
</reference>
<dbReference type="Pfam" id="PF12631">
    <property type="entry name" value="MnmE_helical"/>
    <property type="match status" value="1"/>
</dbReference>
<dbReference type="GO" id="GO:0005525">
    <property type="term" value="F:GTP binding"/>
    <property type="evidence" value="ECO:0007669"/>
    <property type="project" value="UniProtKB-UniRule"/>
</dbReference>
<evidence type="ECO:0000256" key="4">
    <source>
        <dbReference type="ARBA" id="ARBA00022958"/>
    </source>
</evidence>
<dbReference type="GO" id="GO:0002098">
    <property type="term" value="P:tRNA wobble uridine modification"/>
    <property type="evidence" value="ECO:0007669"/>
    <property type="project" value="TreeGrafter"/>
</dbReference>
<dbReference type="Pfam" id="PF10396">
    <property type="entry name" value="TrmE_N"/>
    <property type="match status" value="1"/>
</dbReference>
<feature type="binding site" evidence="6">
    <location>
        <position position="257"/>
    </location>
    <ligand>
        <name>K(+)</name>
        <dbReference type="ChEBI" id="CHEBI:29103"/>
    </ligand>
</feature>
<dbReference type="InterPro" id="IPR031168">
    <property type="entry name" value="G_TrmE"/>
</dbReference>
<evidence type="ECO:0000256" key="5">
    <source>
        <dbReference type="ARBA" id="ARBA00023134"/>
    </source>
</evidence>
<dbReference type="PROSITE" id="PS51709">
    <property type="entry name" value="G_TRME"/>
    <property type="match status" value="1"/>
</dbReference>
<comment type="subunit">
    <text evidence="6">Homodimer. Heterotetramer of two MnmE and two MnmG subunits.</text>
</comment>
<feature type="binding site" evidence="6">
    <location>
        <position position="254"/>
    </location>
    <ligand>
        <name>K(+)</name>
        <dbReference type="ChEBI" id="CHEBI:29103"/>
    </ligand>
</feature>
<accession>Q1JZF8</accession>
<dbReference type="InterPro" id="IPR027417">
    <property type="entry name" value="P-loop_NTPase"/>
</dbReference>
<evidence type="ECO:0000256" key="2">
    <source>
        <dbReference type="ARBA" id="ARBA00022694"/>
    </source>
</evidence>
<evidence type="ECO:0000313" key="10">
    <source>
        <dbReference type="Proteomes" id="UP000005695"/>
    </source>
</evidence>
<dbReference type="OrthoDB" id="9805918at2"/>
<feature type="binding site" evidence="6">
    <location>
        <position position="458"/>
    </location>
    <ligand>
        <name>(6S)-5-formyl-5,6,7,8-tetrahydrofolate</name>
        <dbReference type="ChEBI" id="CHEBI:57457"/>
    </ligand>
</feature>
<keyword evidence="6" id="KW-0479">Metal-binding</keyword>
<keyword evidence="10" id="KW-1185">Reference proteome</keyword>
<feature type="binding site" evidence="6">
    <location>
        <position position="25"/>
    </location>
    <ligand>
        <name>(6S)-5-formyl-5,6,7,8-tetrahydrofolate</name>
        <dbReference type="ChEBI" id="CHEBI:57457"/>
    </ligand>
</feature>
<dbReference type="EC" id="3.6.-.-" evidence="6"/>
<reference evidence="9" key="2">
    <citation type="submission" date="2006-05" db="EMBL/GenBank/DDBJ databases">
        <title>Sequencing of the draft genome and assembly of Desulfuromonas acetoxidans DSM 684.</title>
        <authorList>
            <consortium name="US DOE Joint Genome Institute (JGI-PGF)"/>
            <person name="Copeland A."/>
            <person name="Lucas S."/>
            <person name="Lapidus A."/>
            <person name="Barry K."/>
            <person name="Detter J.C."/>
            <person name="Glavina del Rio T."/>
            <person name="Hammon N."/>
            <person name="Israni S."/>
            <person name="Dalin E."/>
            <person name="Tice H."/>
            <person name="Bruce D."/>
            <person name="Pitluck S."/>
            <person name="Richardson P."/>
        </authorList>
    </citation>
    <scope>NUCLEOTIDE SEQUENCE [LARGE SCALE GENOMIC DNA]</scope>
    <source>
        <strain evidence="9">DSM 684</strain>
    </source>
</reference>
<comment type="similarity">
    <text evidence="1 6 7">Belongs to the TRAFAC class TrmE-Era-EngA-EngB-Septin-like GTPase superfamily. TrmE GTPase family.</text>
</comment>
<dbReference type="Proteomes" id="UP000005695">
    <property type="component" value="Unassembled WGS sequence"/>
</dbReference>
<dbReference type="GO" id="GO:0005829">
    <property type="term" value="C:cytosol"/>
    <property type="evidence" value="ECO:0007669"/>
    <property type="project" value="TreeGrafter"/>
</dbReference>
<dbReference type="Gene3D" id="1.20.120.430">
    <property type="entry name" value="tRNA modification GTPase MnmE domain 2"/>
    <property type="match status" value="1"/>
</dbReference>
<dbReference type="GO" id="GO:0030488">
    <property type="term" value="P:tRNA methylation"/>
    <property type="evidence" value="ECO:0007669"/>
    <property type="project" value="TreeGrafter"/>
</dbReference>
<comment type="cofactor">
    <cofactor evidence="6">
        <name>K(+)</name>
        <dbReference type="ChEBI" id="CHEBI:29103"/>
    </cofactor>
    <text evidence="6">Binds 1 potassium ion per subunit.</text>
</comment>
<feature type="binding site" evidence="6">
    <location>
        <begin position="233"/>
        <end position="238"/>
    </location>
    <ligand>
        <name>GTP</name>
        <dbReference type="ChEBI" id="CHEBI:37565"/>
    </ligand>
</feature>
<dbReference type="CDD" id="cd04164">
    <property type="entry name" value="trmE"/>
    <property type="match status" value="1"/>
</dbReference>
<dbReference type="HAMAP" id="MF_00379">
    <property type="entry name" value="GTPase_MnmE"/>
    <property type="match status" value="1"/>
</dbReference>
<dbReference type="Gene3D" id="3.30.1360.120">
    <property type="entry name" value="Probable tRNA modification gtpase trme, domain 1"/>
    <property type="match status" value="1"/>
</dbReference>
<feature type="binding site" evidence="6">
    <location>
        <position position="258"/>
    </location>
    <ligand>
        <name>Mg(2+)</name>
        <dbReference type="ChEBI" id="CHEBI:18420"/>
    </ligand>
</feature>
<keyword evidence="6" id="KW-0460">Magnesium</keyword>
<gene>
    <name evidence="6" type="primary">mnmE</name>
    <name evidence="6" type="synonym">trmE</name>
    <name evidence="9" type="ORF">Dace_1471</name>
</gene>
<evidence type="ECO:0000256" key="1">
    <source>
        <dbReference type="ARBA" id="ARBA00011043"/>
    </source>
</evidence>
<comment type="subcellular location">
    <subcellularLocation>
        <location evidence="6">Cytoplasm</location>
    </subcellularLocation>
</comment>
<comment type="caution">
    <text evidence="6">Lacks conserved residue(s) required for the propagation of feature annotation.</text>
</comment>
<dbReference type="InterPro" id="IPR027368">
    <property type="entry name" value="MnmE_dom2"/>
</dbReference>